<accession>A0A517E139</accession>
<dbReference type="KEGG" id="sted:SPTER_47810"/>
<dbReference type="RefSeq" id="WP_144352593.1">
    <property type="nucleotide sequence ID" value="NZ_CP036259.1"/>
</dbReference>
<organism evidence="1 2">
    <name type="scientific">Sporomusa termitida</name>
    <dbReference type="NCBI Taxonomy" id="2377"/>
    <lineage>
        <taxon>Bacteria</taxon>
        <taxon>Bacillati</taxon>
        <taxon>Bacillota</taxon>
        <taxon>Negativicutes</taxon>
        <taxon>Selenomonadales</taxon>
        <taxon>Sporomusaceae</taxon>
        <taxon>Sporomusa</taxon>
    </lineage>
</organism>
<gene>
    <name evidence="1" type="ORF">SPTER_47810</name>
</gene>
<dbReference type="CDD" id="cd00657">
    <property type="entry name" value="Ferritin_like"/>
    <property type="match status" value="1"/>
</dbReference>
<evidence type="ECO:0008006" key="3">
    <source>
        <dbReference type="Google" id="ProtNLM"/>
    </source>
</evidence>
<keyword evidence="2" id="KW-1185">Reference proteome</keyword>
<dbReference type="Gene3D" id="1.20.1260.10">
    <property type="match status" value="1"/>
</dbReference>
<dbReference type="InterPro" id="IPR012347">
    <property type="entry name" value="Ferritin-like"/>
</dbReference>
<protein>
    <recommendedName>
        <fullName evidence="3">Rubrerythrin</fullName>
    </recommendedName>
</protein>
<proteinExistence type="predicted"/>
<dbReference type="InterPro" id="IPR009078">
    <property type="entry name" value="Ferritin-like_SF"/>
</dbReference>
<dbReference type="Proteomes" id="UP000320776">
    <property type="component" value="Chromosome"/>
</dbReference>
<evidence type="ECO:0000313" key="2">
    <source>
        <dbReference type="Proteomes" id="UP000320776"/>
    </source>
</evidence>
<reference evidence="1 2" key="1">
    <citation type="submission" date="2019-02" db="EMBL/GenBank/DDBJ databases">
        <title>Closed genome of Sporomusa termitida DSM 4440.</title>
        <authorList>
            <person name="Poehlein A."/>
            <person name="Daniel R."/>
        </authorList>
    </citation>
    <scope>NUCLEOTIDE SEQUENCE [LARGE SCALE GENOMIC DNA]</scope>
    <source>
        <strain evidence="1 2">DSM 4440</strain>
    </source>
</reference>
<name>A0A517E139_9FIRM</name>
<dbReference type="SUPFAM" id="SSF47240">
    <property type="entry name" value="Ferritin-like"/>
    <property type="match status" value="1"/>
</dbReference>
<dbReference type="AlphaFoldDB" id="A0A517E139"/>
<evidence type="ECO:0000313" key="1">
    <source>
        <dbReference type="EMBL" id="QDR83298.1"/>
    </source>
</evidence>
<sequence length="198" mass="22110">MAMFRARKNKPKVLAETTSACPIEACPSDPDLLLLRDAAADERTAIALYLDAARNSCMPQLFLDIAATEMEHYVEIMRAISRLDPVQATLLRAAGLDLLVMTRPLFPSKSKAAKASMVADSQITLPDRKEMPTINLLTQALNGEFLATNKYQRYMLTAENTDVQLLFCHLMNEEKEHITEFTAALFELTNEPLPLAHD</sequence>
<dbReference type="OrthoDB" id="1680410at2"/>
<dbReference type="EMBL" id="CP036259">
    <property type="protein sequence ID" value="QDR83298.1"/>
    <property type="molecule type" value="Genomic_DNA"/>
</dbReference>